<keyword evidence="9" id="KW-0511">Multifunctional enzyme</keyword>
<accession>A0A1L7ALP9</accession>
<dbReference type="InterPro" id="IPR050396">
    <property type="entry name" value="Glycosyltr_51/Transpeptidase"/>
</dbReference>
<evidence type="ECO:0000256" key="2">
    <source>
        <dbReference type="ARBA" id="ARBA00007090"/>
    </source>
</evidence>
<dbReference type="GO" id="GO:0009252">
    <property type="term" value="P:peptidoglycan biosynthetic process"/>
    <property type="evidence" value="ECO:0007669"/>
    <property type="project" value="UniProtKB-UniPathway"/>
</dbReference>
<feature type="domain" description="Glycosyl transferase family 51" evidence="13">
    <location>
        <begin position="62"/>
        <end position="215"/>
    </location>
</feature>
<evidence type="ECO:0000313" key="15">
    <source>
        <dbReference type="EMBL" id="APT59664.1"/>
    </source>
</evidence>
<dbReference type="PANTHER" id="PTHR32282">
    <property type="entry name" value="BINDING PROTEIN TRANSPEPTIDASE, PUTATIVE-RELATED"/>
    <property type="match status" value="1"/>
</dbReference>
<dbReference type="GO" id="GO:0030288">
    <property type="term" value="C:outer membrane-bounded periplasmic space"/>
    <property type="evidence" value="ECO:0007669"/>
    <property type="project" value="TreeGrafter"/>
</dbReference>
<sequence>MKALRAAVLALAGLLALALVLDRLFPPDLSRLEAASPVVTDRAGRLLSVLPAPGGFWRLPAGEEEVPPHLVAMLVAAEDARFRWHPGVDPLALARAAVQWTRAGRVVSGGSTLSMQAARLLEPRPRGLRAKLIEMARAVQLEARYGKAGVLRIWLTLAPMGGNLEGVRAGALAWFGRDARLLAPAEAALLVAIPRRPEALRPDRHPEAARLARERLMLVRAAGAEGTGPEDRAGLALAVPASRQAMPRLAPHLAREVVREGGSRTTLEAGLQRALEALLAGARAGLPARASAAALVADLRSREILALDGGAWGEEARAGALDLTRAVRSPGSALKPALYGLAFAEGVARPGTLLEDVPTAFGGYAPENFDRGFAGRVTAAEALRRSLNLPAVALLERVTPLRFATLLKQAGAVPRLPPGAGASLPLALGGVGVTLRELVGVTAMIGDGGRAGTPRWRAGEDAREAGPVLAPAAAAEVAAILTHPFPGGGPAGVAWKTGTSWGGRDGWAVGFDRDHVAGVWVGRPDGAPMVVGTGGATGTALALPLLARIFALLPAAPREPAARPAPSPSAGAPSVRLRLVFPADGDVLEVSAGPMRLRATGGRRPLTFLVDGTPLEGQPARRDVAWEPSGPGLYRVSVLDADGASSSARLRVR</sequence>
<evidence type="ECO:0000313" key="16">
    <source>
        <dbReference type="Proteomes" id="UP000185494"/>
    </source>
</evidence>
<dbReference type="Proteomes" id="UP000185494">
    <property type="component" value="Chromosome 2"/>
</dbReference>
<comment type="similarity">
    <text evidence="3">In the N-terminal section; belongs to the glycosyltransferase 51 family.</text>
</comment>
<keyword evidence="4" id="KW-0121">Carboxypeptidase</keyword>
<evidence type="ECO:0000256" key="1">
    <source>
        <dbReference type="ARBA" id="ARBA00004752"/>
    </source>
</evidence>
<dbReference type="KEGG" id="rgi:RGI145_20250"/>
<dbReference type="AlphaFoldDB" id="A0A1L7ALP9"/>
<evidence type="ECO:0000256" key="11">
    <source>
        <dbReference type="ARBA" id="ARBA00049902"/>
    </source>
</evidence>
<dbReference type="GO" id="GO:0004180">
    <property type="term" value="F:carboxypeptidase activity"/>
    <property type="evidence" value="ECO:0007669"/>
    <property type="project" value="UniProtKB-KW"/>
</dbReference>
<evidence type="ECO:0000256" key="3">
    <source>
        <dbReference type="ARBA" id="ARBA00007739"/>
    </source>
</evidence>
<dbReference type="UniPathway" id="UPA00219"/>
<comment type="catalytic activity">
    <reaction evidence="11">
        <text>[GlcNAc-(1-&gt;4)-Mur2Ac(oyl-L-Ala-gamma-D-Glu-L-Lys-D-Ala-D-Ala)](n)-di-trans,octa-cis-undecaprenyl diphosphate + beta-D-GlcNAc-(1-&gt;4)-Mur2Ac(oyl-L-Ala-gamma-D-Glu-L-Lys-D-Ala-D-Ala)-di-trans,octa-cis-undecaprenyl diphosphate = [GlcNAc-(1-&gt;4)-Mur2Ac(oyl-L-Ala-gamma-D-Glu-L-Lys-D-Ala-D-Ala)](n+1)-di-trans,octa-cis-undecaprenyl diphosphate + di-trans,octa-cis-undecaprenyl diphosphate + H(+)</text>
        <dbReference type="Rhea" id="RHEA:23708"/>
        <dbReference type="Rhea" id="RHEA-COMP:9602"/>
        <dbReference type="Rhea" id="RHEA-COMP:9603"/>
        <dbReference type="ChEBI" id="CHEBI:15378"/>
        <dbReference type="ChEBI" id="CHEBI:58405"/>
        <dbReference type="ChEBI" id="CHEBI:60033"/>
        <dbReference type="ChEBI" id="CHEBI:78435"/>
        <dbReference type="EC" id="2.4.99.28"/>
    </reaction>
</comment>
<dbReference type="InterPro" id="IPR036950">
    <property type="entry name" value="PBP_transglycosylase"/>
</dbReference>
<feature type="domain" description="Penicillin-binding protein transpeptidase" evidence="12">
    <location>
        <begin position="293"/>
        <end position="411"/>
    </location>
</feature>
<dbReference type="InterPro" id="IPR012338">
    <property type="entry name" value="Beta-lactam/transpept-like"/>
</dbReference>
<reference evidence="15 16" key="1">
    <citation type="submission" date="2016-05" db="EMBL/GenBank/DDBJ databases">
        <title>Complete Genome and Methylome Analysis of Psychrotrophic Bacterial Isolates from Antarctic Lake Untersee.</title>
        <authorList>
            <person name="Fomenkov A."/>
            <person name="Akimov V.N."/>
            <person name="Vasilyeva L.V."/>
            <person name="Andersen D."/>
            <person name="Vincze T."/>
            <person name="Roberts R.J."/>
        </authorList>
    </citation>
    <scope>NUCLEOTIDE SEQUENCE [LARGE SCALE GENOMIC DNA]</scope>
    <source>
        <strain evidence="15 16">U14-5</strain>
    </source>
</reference>
<dbReference type="Pfam" id="PF00912">
    <property type="entry name" value="Transgly"/>
    <property type="match status" value="1"/>
</dbReference>
<dbReference type="InterPro" id="IPR023346">
    <property type="entry name" value="Lysozyme-like_dom_sf"/>
</dbReference>
<dbReference type="SUPFAM" id="SSF56601">
    <property type="entry name" value="beta-lactamase/transpeptidase-like"/>
    <property type="match status" value="1"/>
</dbReference>
<protein>
    <recommendedName>
        <fullName evidence="10">peptidoglycan glycosyltransferase</fullName>
        <ecNumber evidence="10">2.4.99.28</ecNumber>
    </recommendedName>
</protein>
<evidence type="ECO:0000256" key="4">
    <source>
        <dbReference type="ARBA" id="ARBA00022645"/>
    </source>
</evidence>
<dbReference type="EC" id="2.4.99.28" evidence="10"/>
<dbReference type="NCBIfam" id="TIGR02073">
    <property type="entry name" value="PBP_1c"/>
    <property type="match status" value="1"/>
</dbReference>
<evidence type="ECO:0000259" key="13">
    <source>
        <dbReference type="Pfam" id="PF00912"/>
    </source>
</evidence>
<dbReference type="Pfam" id="PF06832">
    <property type="entry name" value="BiPBP_C"/>
    <property type="match status" value="1"/>
</dbReference>
<dbReference type="Gene3D" id="3.40.710.10">
    <property type="entry name" value="DD-peptidase/beta-lactamase superfamily"/>
    <property type="match status" value="1"/>
</dbReference>
<dbReference type="EMBL" id="CP015584">
    <property type="protein sequence ID" value="APT59664.1"/>
    <property type="molecule type" value="Genomic_DNA"/>
</dbReference>
<evidence type="ECO:0000256" key="10">
    <source>
        <dbReference type="ARBA" id="ARBA00044770"/>
    </source>
</evidence>
<dbReference type="RefSeq" id="WP_075800374.1">
    <property type="nucleotide sequence ID" value="NZ_CP015584.1"/>
</dbReference>
<keyword evidence="7" id="KW-0808">Transferase</keyword>
<dbReference type="InterPro" id="IPR009647">
    <property type="entry name" value="PBP_C"/>
</dbReference>
<gene>
    <name evidence="15" type="ORF">RGI145_20250</name>
</gene>
<evidence type="ECO:0000256" key="7">
    <source>
        <dbReference type="ARBA" id="ARBA00022679"/>
    </source>
</evidence>
<evidence type="ECO:0000256" key="8">
    <source>
        <dbReference type="ARBA" id="ARBA00022801"/>
    </source>
</evidence>
<dbReference type="GO" id="GO:0008955">
    <property type="term" value="F:peptidoglycan glycosyltransferase activity"/>
    <property type="evidence" value="ECO:0007669"/>
    <property type="project" value="UniProtKB-EC"/>
</dbReference>
<dbReference type="GO" id="GO:0006508">
    <property type="term" value="P:proteolysis"/>
    <property type="evidence" value="ECO:0007669"/>
    <property type="project" value="UniProtKB-KW"/>
</dbReference>
<evidence type="ECO:0000259" key="14">
    <source>
        <dbReference type="Pfam" id="PF06832"/>
    </source>
</evidence>
<keyword evidence="8" id="KW-0378">Hydrolase</keyword>
<evidence type="ECO:0000256" key="6">
    <source>
        <dbReference type="ARBA" id="ARBA00022676"/>
    </source>
</evidence>
<dbReference type="GO" id="GO:0008658">
    <property type="term" value="F:penicillin binding"/>
    <property type="evidence" value="ECO:0007669"/>
    <property type="project" value="InterPro"/>
</dbReference>
<evidence type="ECO:0000259" key="12">
    <source>
        <dbReference type="Pfam" id="PF00905"/>
    </source>
</evidence>
<comment type="similarity">
    <text evidence="2">In the C-terminal section; belongs to the transpeptidase family.</text>
</comment>
<dbReference type="Pfam" id="PF00905">
    <property type="entry name" value="Transpeptidase"/>
    <property type="match status" value="1"/>
</dbReference>
<dbReference type="Gene3D" id="1.10.3810.10">
    <property type="entry name" value="Biosynthetic peptidoglycan transglycosylase-like"/>
    <property type="match status" value="1"/>
</dbReference>
<name>A0A1L7ALP9_9PROT</name>
<evidence type="ECO:0000256" key="5">
    <source>
        <dbReference type="ARBA" id="ARBA00022670"/>
    </source>
</evidence>
<dbReference type="SUPFAM" id="SSF53955">
    <property type="entry name" value="Lysozyme-like"/>
    <property type="match status" value="1"/>
</dbReference>
<keyword evidence="6" id="KW-0328">Glycosyltransferase</keyword>
<dbReference type="PANTHER" id="PTHR32282:SF15">
    <property type="entry name" value="PENICILLIN-BINDING PROTEIN 1C"/>
    <property type="match status" value="1"/>
</dbReference>
<organism evidence="15 16">
    <name type="scientific">Roseomonas gilardii</name>
    <dbReference type="NCBI Taxonomy" id="257708"/>
    <lineage>
        <taxon>Bacteria</taxon>
        <taxon>Pseudomonadati</taxon>
        <taxon>Pseudomonadota</taxon>
        <taxon>Alphaproteobacteria</taxon>
        <taxon>Acetobacterales</taxon>
        <taxon>Roseomonadaceae</taxon>
        <taxon>Roseomonas</taxon>
    </lineage>
</organism>
<dbReference type="InterPro" id="IPR001264">
    <property type="entry name" value="Glyco_trans_51"/>
</dbReference>
<dbReference type="STRING" id="257708.RGI145_20250"/>
<proteinExistence type="inferred from homology"/>
<comment type="pathway">
    <text evidence="1">Cell wall biogenesis; peptidoglycan biosynthesis.</text>
</comment>
<feature type="domain" description="Penicillin-binding C-terminal" evidence="14">
    <location>
        <begin position="576"/>
        <end position="649"/>
    </location>
</feature>
<dbReference type="InterPro" id="IPR001460">
    <property type="entry name" value="PCN-bd_Tpept"/>
</dbReference>
<keyword evidence="5" id="KW-0645">Protease</keyword>
<dbReference type="InterPro" id="IPR011815">
    <property type="entry name" value="PBP_1c"/>
</dbReference>
<evidence type="ECO:0000256" key="9">
    <source>
        <dbReference type="ARBA" id="ARBA00023268"/>
    </source>
</evidence>